<dbReference type="Proteomes" id="UP000280842">
    <property type="component" value="Unassembled WGS sequence"/>
</dbReference>
<dbReference type="EMBL" id="REFO01000017">
    <property type="protein sequence ID" value="RMA92516.1"/>
    <property type="molecule type" value="Genomic_DNA"/>
</dbReference>
<comment type="caution">
    <text evidence="1">The sequence shown here is derived from an EMBL/GenBank/DDBJ whole genome shotgun (WGS) entry which is preliminary data.</text>
</comment>
<proteinExistence type="predicted"/>
<organism evidence="1 2">
    <name type="scientific">Hydrogenothermus marinus</name>
    <dbReference type="NCBI Taxonomy" id="133270"/>
    <lineage>
        <taxon>Bacteria</taxon>
        <taxon>Pseudomonadati</taxon>
        <taxon>Aquificota</taxon>
        <taxon>Aquificia</taxon>
        <taxon>Aquificales</taxon>
        <taxon>Hydrogenothermaceae</taxon>
        <taxon>Hydrogenothermus</taxon>
    </lineage>
</organism>
<dbReference type="Pfam" id="PF10096">
    <property type="entry name" value="DUF2334"/>
    <property type="match status" value="1"/>
</dbReference>
<dbReference type="InterPro" id="IPR018763">
    <property type="entry name" value="DUF2334"/>
</dbReference>
<dbReference type="RefSeq" id="WP_121923764.1">
    <property type="nucleotide sequence ID" value="NZ_REFO01000017.1"/>
</dbReference>
<accession>A0A3M0B7A6</accession>
<dbReference type="InterPro" id="IPR011330">
    <property type="entry name" value="Glyco_hydro/deAcase_b/a-brl"/>
</dbReference>
<evidence type="ECO:0008006" key="3">
    <source>
        <dbReference type="Google" id="ProtNLM"/>
    </source>
</evidence>
<dbReference type="Gene3D" id="3.20.20.370">
    <property type="entry name" value="Glycoside hydrolase/deacetylase"/>
    <property type="match status" value="1"/>
</dbReference>
<sequence length="251" mass="29355">MKKFNISIHDITKTNMENVIKIIFFLEDLGIKKISLLLIPKYHNKEDILEIKDYLKDIIPNREIILHGFYHKADKVNIFNIKNRLFTSGEGEVLNLSLKEFENRLREGLKLLNSINLYPEGYIAPAWLIKKENIKLLKKYGFKFTTTRYGIYDLINNRYIFSPVISFSCRGIIESISVRTFTVQLKLYKSFLNFLRLAIHPCDINSSKKLNLIKTFILKMQNWGESSHFSELIGGINYDKSRSTSSFNSIK</sequence>
<dbReference type="GO" id="GO:0005975">
    <property type="term" value="P:carbohydrate metabolic process"/>
    <property type="evidence" value="ECO:0007669"/>
    <property type="project" value="InterPro"/>
</dbReference>
<protein>
    <recommendedName>
        <fullName evidence="3">DUF2334 domain-containing protein</fullName>
    </recommendedName>
</protein>
<reference evidence="1 2" key="1">
    <citation type="submission" date="2018-10" db="EMBL/GenBank/DDBJ databases">
        <title>Genomic Encyclopedia of Archaeal and Bacterial Type Strains, Phase II (KMG-II): from individual species to whole genera.</title>
        <authorList>
            <person name="Goeker M."/>
        </authorList>
    </citation>
    <scope>NUCLEOTIDE SEQUENCE [LARGE SCALE GENOMIC DNA]</scope>
    <source>
        <strain evidence="1 2">VM1</strain>
    </source>
</reference>
<dbReference type="SUPFAM" id="SSF88713">
    <property type="entry name" value="Glycoside hydrolase/deacetylase"/>
    <property type="match status" value="1"/>
</dbReference>
<gene>
    <name evidence="1" type="ORF">CLV39_1673</name>
</gene>
<dbReference type="CDD" id="cd11374">
    <property type="entry name" value="CE4_u10"/>
    <property type="match status" value="1"/>
</dbReference>
<evidence type="ECO:0000313" key="1">
    <source>
        <dbReference type="EMBL" id="RMA92516.1"/>
    </source>
</evidence>
<evidence type="ECO:0000313" key="2">
    <source>
        <dbReference type="Proteomes" id="UP000280842"/>
    </source>
</evidence>
<keyword evidence="2" id="KW-1185">Reference proteome</keyword>
<dbReference type="AlphaFoldDB" id="A0A3M0B7A6"/>
<name>A0A3M0B7A6_9AQUI</name>
<dbReference type="OrthoDB" id="9763050at2"/>